<reference evidence="3" key="1">
    <citation type="submission" date="2017-05" db="UniProtKB">
        <authorList>
            <consortium name="EnsemblMetazoa"/>
        </authorList>
    </citation>
    <scope>IDENTIFICATION</scope>
</reference>
<organism evidence="3">
    <name type="scientific">Amphimedon queenslandica</name>
    <name type="common">Sponge</name>
    <dbReference type="NCBI Taxonomy" id="400682"/>
    <lineage>
        <taxon>Eukaryota</taxon>
        <taxon>Metazoa</taxon>
        <taxon>Porifera</taxon>
        <taxon>Demospongiae</taxon>
        <taxon>Heteroscleromorpha</taxon>
        <taxon>Haplosclerida</taxon>
        <taxon>Niphatidae</taxon>
        <taxon>Amphimedon</taxon>
    </lineage>
</organism>
<keyword evidence="2" id="KW-0812">Transmembrane</keyword>
<sequence length="76" mass="7930">IIPVDDNNDRTLEIVIPAVVGGIVVAICIVLSILILYKIKPRNSTSPSATNEDFDMKKQLSDTDDAADGGGDGSGS</sequence>
<dbReference type="EnsemblMetazoa" id="Aqu2.1.16080_001">
    <property type="protein sequence ID" value="Aqu2.1.16080_001"/>
    <property type="gene ID" value="Aqu2.1.16080"/>
</dbReference>
<evidence type="ECO:0000256" key="2">
    <source>
        <dbReference type="SAM" id="Phobius"/>
    </source>
</evidence>
<protein>
    <submittedName>
        <fullName evidence="3">Uncharacterized protein</fullName>
    </submittedName>
</protein>
<dbReference type="InParanoid" id="A0A1X7TML1"/>
<keyword evidence="2" id="KW-1133">Transmembrane helix</keyword>
<feature type="transmembrane region" description="Helical" evidence="2">
    <location>
        <begin position="14"/>
        <end position="37"/>
    </location>
</feature>
<proteinExistence type="predicted"/>
<name>A0A1X7TML1_AMPQE</name>
<evidence type="ECO:0000256" key="1">
    <source>
        <dbReference type="SAM" id="MobiDB-lite"/>
    </source>
</evidence>
<dbReference type="AlphaFoldDB" id="A0A1X7TML1"/>
<accession>A0A1X7TML1</accession>
<evidence type="ECO:0000313" key="3">
    <source>
        <dbReference type="EnsemblMetazoa" id="Aqu2.1.16080_001"/>
    </source>
</evidence>
<feature type="region of interest" description="Disordered" evidence="1">
    <location>
        <begin position="43"/>
        <end position="76"/>
    </location>
</feature>
<keyword evidence="2" id="KW-0472">Membrane</keyword>